<keyword evidence="6" id="KW-1185">Reference proteome</keyword>
<feature type="domain" description="S1 motif" evidence="4">
    <location>
        <begin position="124"/>
        <end position="188"/>
    </location>
</feature>
<dbReference type="InterPro" id="IPR003029">
    <property type="entry name" value="S1_domain"/>
</dbReference>
<dbReference type="GO" id="GO:0006412">
    <property type="term" value="P:translation"/>
    <property type="evidence" value="ECO:0007669"/>
    <property type="project" value="TreeGrafter"/>
</dbReference>
<protein>
    <submittedName>
        <fullName evidence="5">SSU ribosomal protein S1P</fullName>
    </submittedName>
</protein>
<dbReference type="CDD" id="cd05687">
    <property type="entry name" value="S1_RPS1_repeat_ec1_hs1"/>
    <property type="match status" value="1"/>
</dbReference>
<dbReference type="PROSITE" id="PS50126">
    <property type="entry name" value="S1"/>
    <property type="match status" value="3"/>
</dbReference>
<dbReference type="CDD" id="cd04465">
    <property type="entry name" value="S1_RPS1_repeat_ec2_hs2"/>
    <property type="match status" value="1"/>
</dbReference>
<dbReference type="EMBL" id="CP003940">
    <property type="protein sequence ID" value="AFZ47853.1"/>
    <property type="molecule type" value="Genomic_DNA"/>
</dbReference>
<comment type="similarity">
    <text evidence="1">Belongs to the bacterial ribosomal protein bS1 family.</text>
</comment>
<organism evidence="5 6">
    <name type="scientific">Cyanobacterium stanieri (strain ATCC 29140 / PCC 7202)</name>
    <dbReference type="NCBI Taxonomy" id="292563"/>
    <lineage>
        <taxon>Bacteria</taxon>
        <taxon>Bacillati</taxon>
        <taxon>Cyanobacteriota</taxon>
        <taxon>Cyanophyceae</taxon>
        <taxon>Oscillatoriophycideae</taxon>
        <taxon>Chroococcales</taxon>
        <taxon>Geminocystaceae</taxon>
        <taxon>Cyanobacterium</taxon>
    </lineage>
</organism>
<dbReference type="BioCyc" id="CSTA292563:G1353-1907-MONOMER"/>
<evidence type="ECO:0000256" key="3">
    <source>
        <dbReference type="ARBA" id="ARBA00023274"/>
    </source>
</evidence>
<reference evidence="6" key="1">
    <citation type="journal article" date="2013" name="Proc. Natl. Acad. Sci. U.S.A.">
        <title>Improving the coverage of the cyanobacterial phylum using diversity-driven genome sequencing.</title>
        <authorList>
            <person name="Shih P.M."/>
            <person name="Wu D."/>
            <person name="Latifi A."/>
            <person name="Axen S.D."/>
            <person name="Fewer D.P."/>
            <person name="Talla E."/>
            <person name="Calteau A."/>
            <person name="Cai F."/>
            <person name="Tandeau de Marsac N."/>
            <person name="Rippka R."/>
            <person name="Herdman M."/>
            <person name="Sivonen K."/>
            <person name="Coursin T."/>
            <person name="Laurent T."/>
            <person name="Goodwin L."/>
            <person name="Nolan M."/>
            <person name="Davenport K.W."/>
            <person name="Han C.S."/>
            <person name="Rubin E.M."/>
            <person name="Eisen J.A."/>
            <person name="Woyke T."/>
            <person name="Gugger M."/>
            <person name="Kerfeld C.A."/>
        </authorList>
    </citation>
    <scope>NUCLEOTIDE SEQUENCE [LARGE SCALE GENOMIC DNA]</scope>
    <source>
        <strain evidence="6">ATCC 29140 / PCC 7202</strain>
    </source>
</reference>
<evidence type="ECO:0000256" key="2">
    <source>
        <dbReference type="ARBA" id="ARBA00022980"/>
    </source>
</evidence>
<feature type="domain" description="S1 motif" evidence="4">
    <location>
        <begin position="202"/>
        <end position="270"/>
    </location>
</feature>
<dbReference type="Gene3D" id="2.40.50.140">
    <property type="entry name" value="Nucleic acid-binding proteins"/>
    <property type="match status" value="3"/>
</dbReference>
<proteinExistence type="inferred from homology"/>
<dbReference type="InterPro" id="IPR050437">
    <property type="entry name" value="Ribos_protein_bS1-like"/>
</dbReference>
<evidence type="ECO:0000259" key="4">
    <source>
        <dbReference type="PROSITE" id="PS50126"/>
    </source>
</evidence>
<dbReference type="STRING" id="292563.Cyast_1898"/>
<dbReference type="SUPFAM" id="SSF50249">
    <property type="entry name" value="Nucleic acid-binding proteins"/>
    <property type="match status" value="3"/>
</dbReference>
<dbReference type="KEGG" id="csn:Cyast_1898"/>
<evidence type="ECO:0000313" key="6">
    <source>
        <dbReference type="Proteomes" id="UP000010483"/>
    </source>
</evidence>
<dbReference type="eggNOG" id="COG0539">
    <property type="taxonomic scope" value="Bacteria"/>
</dbReference>
<keyword evidence="3" id="KW-0687">Ribonucleoprotein</keyword>
<dbReference type="AlphaFoldDB" id="K9YP19"/>
<dbReference type="Proteomes" id="UP000010483">
    <property type="component" value="Chromosome"/>
</dbReference>
<evidence type="ECO:0000313" key="5">
    <source>
        <dbReference type="EMBL" id="AFZ47853.1"/>
    </source>
</evidence>
<name>K9YP19_CYASC</name>
<dbReference type="PANTHER" id="PTHR10724:SF7">
    <property type="entry name" value="SMALL RIBOSOMAL SUBUNIT PROTEIN BS1C"/>
    <property type="match status" value="1"/>
</dbReference>
<sequence length="306" mass="34269">MTANSNPSQGQNAANFSMDDFAQALEQEQYDYHFNKGEIVKGKVFQHDPSGVYVDIGGKSPGFVPLSEAAWQSFGDVSEVLPLDQEFEFLIIKEQDSEGQVKLSRRQLYIDQAWDNLTEVQEKGKLVQMLVTGVNRGGVIGQIDGLRAFIPRSHLIEKENFEELVDQTLPANILQLDRGQNKIVLTQRNIAKSSAMAQLQEHQVVQGKVVKLQPYGVFVDFGGVAGLLHIKQISGGHIDSVSHIFKVGEEIKVVVMEIDTVKNRISLSTKVLETYPGEFLEKRELVMDTAEERWANHQTKKEESSN</sequence>
<dbReference type="PRINTS" id="PR00681">
    <property type="entry name" value="RIBOSOMALS1"/>
</dbReference>
<dbReference type="GO" id="GO:0003729">
    <property type="term" value="F:mRNA binding"/>
    <property type="evidence" value="ECO:0007669"/>
    <property type="project" value="TreeGrafter"/>
</dbReference>
<dbReference type="InterPro" id="IPR035104">
    <property type="entry name" value="Ribosomal_protein_S1-like"/>
</dbReference>
<keyword evidence="2 5" id="KW-0689">Ribosomal protein</keyword>
<gene>
    <name evidence="5" type="ordered locus">Cyast_1898</name>
</gene>
<evidence type="ECO:0000256" key="1">
    <source>
        <dbReference type="ARBA" id="ARBA00006767"/>
    </source>
</evidence>
<dbReference type="GO" id="GO:0003735">
    <property type="term" value="F:structural constituent of ribosome"/>
    <property type="evidence" value="ECO:0007669"/>
    <property type="project" value="TreeGrafter"/>
</dbReference>
<dbReference type="PATRIC" id="fig|292563.3.peg.1984"/>
<dbReference type="GO" id="GO:0022627">
    <property type="term" value="C:cytosolic small ribosomal subunit"/>
    <property type="evidence" value="ECO:0007669"/>
    <property type="project" value="TreeGrafter"/>
</dbReference>
<dbReference type="Pfam" id="PF00575">
    <property type="entry name" value="S1"/>
    <property type="match status" value="3"/>
</dbReference>
<dbReference type="HOGENOM" id="CLU_015805_0_1_3"/>
<dbReference type="PANTHER" id="PTHR10724">
    <property type="entry name" value="30S RIBOSOMAL PROTEIN S1"/>
    <property type="match status" value="1"/>
</dbReference>
<accession>K9YP19</accession>
<feature type="domain" description="S1 motif" evidence="4">
    <location>
        <begin position="37"/>
        <end position="106"/>
    </location>
</feature>
<dbReference type="InterPro" id="IPR012340">
    <property type="entry name" value="NA-bd_OB-fold"/>
</dbReference>
<dbReference type="SMART" id="SM00316">
    <property type="entry name" value="S1"/>
    <property type="match status" value="3"/>
</dbReference>